<organism evidence="5 6">
    <name type="scientific">Gordonia soli NBRC 108243</name>
    <dbReference type="NCBI Taxonomy" id="1223545"/>
    <lineage>
        <taxon>Bacteria</taxon>
        <taxon>Bacillati</taxon>
        <taxon>Actinomycetota</taxon>
        <taxon>Actinomycetes</taxon>
        <taxon>Mycobacteriales</taxon>
        <taxon>Gordoniaceae</taxon>
        <taxon>Gordonia</taxon>
    </lineage>
</organism>
<evidence type="ECO:0000256" key="4">
    <source>
        <dbReference type="RuleBase" id="RU000363"/>
    </source>
</evidence>
<gene>
    <name evidence="5" type="ORF">GS4_14_01420</name>
</gene>
<evidence type="ECO:0000313" key="5">
    <source>
        <dbReference type="EMBL" id="GAC68309.1"/>
    </source>
</evidence>
<keyword evidence="3" id="KW-0560">Oxidoreductase</keyword>
<sequence>MLITGAAGGLGAALTAAFTSRGDQVLTTDRPGTGADLELDVTSDSDWARALDAVRERWGGLDILVNNAGVAGGGRVDRATIEEWRWITDINLFGVVRGVATFAALFKEQGSGEIVNIASLAGLVHPAGMGSYNAVKAAVVAFTETVGHELAQYGVHAHVVCPSYFRTNLMASMQGADSALAGVMSVLVEQSPISAEDIADAVLAGIDAGDDVIVPDDAARLAVGLKRDDRAAYDAVMRKQARKLNAIADATPESGSDGAR</sequence>
<dbReference type="GO" id="GO:0016491">
    <property type="term" value="F:oxidoreductase activity"/>
    <property type="evidence" value="ECO:0007669"/>
    <property type="project" value="UniProtKB-KW"/>
</dbReference>
<evidence type="ECO:0000256" key="3">
    <source>
        <dbReference type="ARBA" id="ARBA00023002"/>
    </source>
</evidence>
<comment type="caution">
    <text evidence="5">The sequence shown here is derived from an EMBL/GenBank/DDBJ whole genome shotgun (WGS) entry which is preliminary data.</text>
</comment>
<dbReference type="PRINTS" id="PR00081">
    <property type="entry name" value="GDHRDH"/>
</dbReference>
<accession>M0QIN5</accession>
<keyword evidence="2" id="KW-0521">NADP</keyword>
<dbReference type="AlphaFoldDB" id="M0QIN5"/>
<dbReference type="PRINTS" id="PR00080">
    <property type="entry name" value="SDRFAMILY"/>
</dbReference>
<dbReference type="InterPro" id="IPR002347">
    <property type="entry name" value="SDR_fam"/>
</dbReference>
<evidence type="ECO:0000313" key="6">
    <source>
        <dbReference type="Proteomes" id="UP000011666"/>
    </source>
</evidence>
<keyword evidence="6" id="KW-1185">Reference proteome</keyword>
<dbReference type="InterPro" id="IPR036291">
    <property type="entry name" value="NAD(P)-bd_dom_sf"/>
</dbReference>
<name>M0QIN5_9ACTN</name>
<dbReference type="SUPFAM" id="SSF51735">
    <property type="entry name" value="NAD(P)-binding Rossmann-fold domains"/>
    <property type="match status" value="1"/>
</dbReference>
<protein>
    <submittedName>
        <fullName evidence="5">Putative oxidoreductase</fullName>
    </submittedName>
</protein>
<evidence type="ECO:0000256" key="1">
    <source>
        <dbReference type="ARBA" id="ARBA00006484"/>
    </source>
</evidence>
<evidence type="ECO:0000256" key="2">
    <source>
        <dbReference type="ARBA" id="ARBA00022857"/>
    </source>
</evidence>
<dbReference type="Pfam" id="PF00106">
    <property type="entry name" value="adh_short"/>
    <property type="match status" value="1"/>
</dbReference>
<dbReference type="eggNOG" id="COG4221">
    <property type="taxonomic scope" value="Bacteria"/>
</dbReference>
<dbReference type="Gene3D" id="3.40.50.720">
    <property type="entry name" value="NAD(P)-binding Rossmann-like Domain"/>
    <property type="match status" value="1"/>
</dbReference>
<proteinExistence type="inferred from homology"/>
<dbReference type="STRING" id="1223545.GS4_14_01420"/>
<dbReference type="EMBL" id="BANX01000014">
    <property type="protein sequence ID" value="GAC68309.1"/>
    <property type="molecule type" value="Genomic_DNA"/>
</dbReference>
<dbReference type="PANTHER" id="PTHR43391:SF14">
    <property type="entry name" value="DEHYDROGENASE_REDUCTASE SDR FAMILY PROTEIN 7-LIKE"/>
    <property type="match status" value="1"/>
</dbReference>
<dbReference type="PANTHER" id="PTHR43391">
    <property type="entry name" value="RETINOL DEHYDROGENASE-RELATED"/>
    <property type="match status" value="1"/>
</dbReference>
<dbReference type="Proteomes" id="UP000011666">
    <property type="component" value="Unassembled WGS sequence"/>
</dbReference>
<reference evidence="5 6" key="1">
    <citation type="submission" date="2013-01" db="EMBL/GenBank/DDBJ databases">
        <title>Whole genome shotgun sequence of Gordonia soli NBRC 108243.</title>
        <authorList>
            <person name="Isaki-Nakamura S."/>
            <person name="Hosoyama A."/>
            <person name="Tsuchikane K."/>
            <person name="Ando Y."/>
            <person name="Baba S."/>
            <person name="Ohji S."/>
            <person name="Hamada M."/>
            <person name="Tamura T."/>
            <person name="Yamazoe A."/>
            <person name="Yamazaki S."/>
            <person name="Fujita N."/>
        </authorList>
    </citation>
    <scope>NUCLEOTIDE SEQUENCE [LARGE SCALE GENOMIC DNA]</scope>
    <source>
        <strain evidence="5 6">NBRC 108243</strain>
    </source>
</reference>
<comment type="similarity">
    <text evidence="1 4">Belongs to the short-chain dehydrogenases/reductases (SDR) family.</text>
</comment>